<organism evidence="1 2">
    <name type="scientific">Portunus trituberculatus</name>
    <name type="common">Swimming crab</name>
    <name type="synonym">Neptunus trituberculatus</name>
    <dbReference type="NCBI Taxonomy" id="210409"/>
    <lineage>
        <taxon>Eukaryota</taxon>
        <taxon>Metazoa</taxon>
        <taxon>Ecdysozoa</taxon>
        <taxon>Arthropoda</taxon>
        <taxon>Crustacea</taxon>
        <taxon>Multicrustacea</taxon>
        <taxon>Malacostraca</taxon>
        <taxon>Eumalacostraca</taxon>
        <taxon>Eucarida</taxon>
        <taxon>Decapoda</taxon>
        <taxon>Pleocyemata</taxon>
        <taxon>Brachyura</taxon>
        <taxon>Eubrachyura</taxon>
        <taxon>Portunoidea</taxon>
        <taxon>Portunidae</taxon>
        <taxon>Portuninae</taxon>
        <taxon>Portunus</taxon>
    </lineage>
</organism>
<evidence type="ECO:0000313" key="2">
    <source>
        <dbReference type="Proteomes" id="UP000324222"/>
    </source>
</evidence>
<reference evidence="1 2" key="1">
    <citation type="submission" date="2019-05" db="EMBL/GenBank/DDBJ databases">
        <title>Another draft genome of Portunus trituberculatus and its Hox gene families provides insights of decapod evolution.</title>
        <authorList>
            <person name="Jeong J.-H."/>
            <person name="Song I."/>
            <person name="Kim S."/>
            <person name="Choi T."/>
            <person name="Kim D."/>
            <person name="Ryu S."/>
            <person name="Kim W."/>
        </authorList>
    </citation>
    <scope>NUCLEOTIDE SEQUENCE [LARGE SCALE GENOMIC DNA]</scope>
    <source>
        <tissue evidence="1">Muscle</tissue>
    </source>
</reference>
<dbReference type="Proteomes" id="UP000324222">
    <property type="component" value="Unassembled WGS sequence"/>
</dbReference>
<dbReference type="EMBL" id="VSRR010022423">
    <property type="protein sequence ID" value="MPC64681.1"/>
    <property type="molecule type" value="Genomic_DNA"/>
</dbReference>
<evidence type="ECO:0000313" key="1">
    <source>
        <dbReference type="EMBL" id="MPC64681.1"/>
    </source>
</evidence>
<protein>
    <submittedName>
        <fullName evidence="1">Uncharacterized protein</fullName>
    </submittedName>
</protein>
<gene>
    <name evidence="1" type="ORF">E2C01_058801</name>
</gene>
<comment type="caution">
    <text evidence="1">The sequence shown here is derived from an EMBL/GenBank/DDBJ whole genome shotgun (WGS) entry which is preliminary data.</text>
</comment>
<dbReference type="AlphaFoldDB" id="A0A5B7GWI2"/>
<accession>A0A5B7GWI2</accession>
<sequence>MRQCLRVASGCGTPGGREAEGETWPRGVVGARPISALFGHWGQWVVDYAHRHAPTDVALLGAPSLSLNIVLPRAPVAVIEGVDVVAISHAAPVPAMAHCPLGCGTHFLAALTVPINIYGVVPPTHRSSRSTCPVLPVTPPAHALALFLPSSTSSYRSPLPARASSIHPVAPVPPPTPCSLHGFLRSPYGMKAEETTSRRLTSTVLKPSLQ</sequence>
<name>A0A5B7GWI2_PORTR</name>
<keyword evidence="2" id="KW-1185">Reference proteome</keyword>
<proteinExistence type="predicted"/>